<dbReference type="EMBL" id="JAUPFM010000001">
    <property type="protein sequence ID" value="KAK2863351.1"/>
    <property type="molecule type" value="Genomic_DNA"/>
</dbReference>
<dbReference type="InterPro" id="IPR053896">
    <property type="entry name" value="BTN3A2-like_Ig-C"/>
</dbReference>
<comment type="subcellular location">
    <subcellularLocation>
        <location evidence="1">Membrane</location>
    </subcellularLocation>
</comment>
<dbReference type="Gene3D" id="2.60.40.10">
    <property type="entry name" value="Immunoglobulins"/>
    <property type="match status" value="1"/>
</dbReference>
<proteinExistence type="predicted"/>
<protein>
    <recommendedName>
        <fullName evidence="8">Ig-like domain-containing protein</fullName>
    </recommendedName>
</protein>
<sequence length="409" mass="47106">MMLFHTDRKPLKYNLVIISVSVFQLILTQFCTGQSQLIGASQPIVATFVVTLAGLETTSSGVVLQCESKGWNPEPEVLWLDGEGHVLSAGPTEIVRGPDDLYTVSSRVTVDKRHGNRFTCRVQQTIINQTRETHMQVSDDFFYVQSSIFPVTVGLVVSVAVCILSFLAIVLLWRKKNSSKCKIRQLDENDKGQRNICFKPGKTKDQIFIEEKGERETLMVDKTEQMEEMDGKRKKKKNKTSKIHQKKEEAEITVKNLEEELETKRTEVENKESELQQLHEENQEREKNLQTVKDKLEAKNKELQTVKAQIDQRRFTSFSKETLQTKKTVVEKEVETLKKQLETMETESQTRITEIQDKQADVQRLKDGIQKMETNQQMNDNTEVHLSTFTLEYDLFTDVSLVQQQTLIL</sequence>
<keyword evidence="3 7" id="KW-1133">Transmembrane helix</keyword>
<accession>A0AA88NTK1</accession>
<evidence type="ECO:0000313" key="9">
    <source>
        <dbReference type="EMBL" id="KAK2863351.1"/>
    </source>
</evidence>
<dbReference type="AlphaFoldDB" id="A0AA88NTK1"/>
<keyword evidence="4 7" id="KW-0472">Membrane</keyword>
<reference evidence="9" key="1">
    <citation type="submission" date="2023-07" db="EMBL/GenBank/DDBJ databases">
        <title>Chromosome-level Genome Assembly of Striped Snakehead (Channa striata).</title>
        <authorList>
            <person name="Liu H."/>
        </authorList>
    </citation>
    <scope>NUCLEOTIDE SEQUENCE</scope>
    <source>
        <strain evidence="9">Gz</strain>
        <tissue evidence="9">Muscle</tissue>
    </source>
</reference>
<evidence type="ECO:0000256" key="3">
    <source>
        <dbReference type="ARBA" id="ARBA00022989"/>
    </source>
</evidence>
<dbReference type="GO" id="GO:0016020">
    <property type="term" value="C:membrane"/>
    <property type="evidence" value="ECO:0007669"/>
    <property type="project" value="UniProtKB-SubCell"/>
</dbReference>
<feature type="transmembrane region" description="Helical" evidence="7">
    <location>
        <begin position="148"/>
        <end position="173"/>
    </location>
</feature>
<evidence type="ECO:0000256" key="1">
    <source>
        <dbReference type="ARBA" id="ARBA00004370"/>
    </source>
</evidence>
<keyword evidence="2 7" id="KW-0812">Transmembrane</keyword>
<dbReference type="FunFam" id="2.60.40.10:FF:000088">
    <property type="entry name" value="Butyrophilin subfamily 1 member A1"/>
    <property type="match status" value="1"/>
</dbReference>
<evidence type="ECO:0000259" key="8">
    <source>
        <dbReference type="PROSITE" id="PS50835"/>
    </source>
</evidence>
<dbReference type="InterPro" id="IPR036179">
    <property type="entry name" value="Ig-like_dom_sf"/>
</dbReference>
<evidence type="ECO:0000256" key="7">
    <source>
        <dbReference type="SAM" id="Phobius"/>
    </source>
</evidence>
<dbReference type="Pfam" id="PF22705">
    <property type="entry name" value="C2-set_3"/>
    <property type="match status" value="1"/>
</dbReference>
<evidence type="ECO:0000256" key="6">
    <source>
        <dbReference type="SAM" id="MobiDB-lite"/>
    </source>
</evidence>
<dbReference type="InterPro" id="IPR007110">
    <property type="entry name" value="Ig-like_dom"/>
</dbReference>
<evidence type="ECO:0000313" key="10">
    <source>
        <dbReference type="Proteomes" id="UP001187415"/>
    </source>
</evidence>
<keyword evidence="10" id="KW-1185">Reference proteome</keyword>
<feature type="domain" description="Ig-like" evidence="8">
    <location>
        <begin position="43"/>
        <end position="138"/>
    </location>
</feature>
<feature type="region of interest" description="Disordered" evidence="6">
    <location>
        <begin position="263"/>
        <end position="288"/>
    </location>
</feature>
<dbReference type="Proteomes" id="UP001187415">
    <property type="component" value="Unassembled WGS sequence"/>
</dbReference>
<evidence type="ECO:0000256" key="2">
    <source>
        <dbReference type="ARBA" id="ARBA00022692"/>
    </source>
</evidence>
<comment type="caution">
    <text evidence="9">The sequence shown here is derived from an EMBL/GenBank/DDBJ whole genome shotgun (WGS) entry which is preliminary data.</text>
</comment>
<keyword evidence="5" id="KW-0393">Immunoglobulin domain</keyword>
<dbReference type="InterPro" id="IPR013783">
    <property type="entry name" value="Ig-like_fold"/>
</dbReference>
<gene>
    <name evidence="9" type="ORF">Q5P01_002884</name>
</gene>
<organism evidence="9 10">
    <name type="scientific">Channa striata</name>
    <name type="common">Snakehead murrel</name>
    <name type="synonym">Ophicephalus striatus</name>
    <dbReference type="NCBI Taxonomy" id="64152"/>
    <lineage>
        <taxon>Eukaryota</taxon>
        <taxon>Metazoa</taxon>
        <taxon>Chordata</taxon>
        <taxon>Craniata</taxon>
        <taxon>Vertebrata</taxon>
        <taxon>Euteleostomi</taxon>
        <taxon>Actinopterygii</taxon>
        <taxon>Neopterygii</taxon>
        <taxon>Teleostei</taxon>
        <taxon>Neoteleostei</taxon>
        <taxon>Acanthomorphata</taxon>
        <taxon>Anabantaria</taxon>
        <taxon>Anabantiformes</taxon>
        <taxon>Channoidei</taxon>
        <taxon>Channidae</taxon>
        <taxon>Channa</taxon>
    </lineage>
</organism>
<feature type="region of interest" description="Disordered" evidence="6">
    <location>
        <begin position="225"/>
        <end position="248"/>
    </location>
</feature>
<evidence type="ECO:0000256" key="4">
    <source>
        <dbReference type="ARBA" id="ARBA00023136"/>
    </source>
</evidence>
<evidence type="ECO:0000256" key="5">
    <source>
        <dbReference type="ARBA" id="ARBA00023319"/>
    </source>
</evidence>
<dbReference type="PROSITE" id="PS50835">
    <property type="entry name" value="IG_LIKE"/>
    <property type="match status" value="1"/>
</dbReference>
<feature type="compositionally biased region" description="Basic residues" evidence="6">
    <location>
        <begin position="232"/>
        <end position="245"/>
    </location>
</feature>
<dbReference type="SUPFAM" id="SSF48726">
    <property type="entry name" value="Immunoglobulin"/>
    <property type="match status" value="1"/>
</dbReference>
<name>A0AA88NTK1_CHASR</name>